<keyword evidence="14" id="KW-1185">Reference proteome</keyword>
<feature type="domain" description="Crinkler effector protein N-terminal" evidence="4">
    <location>
        <begin position="3"/>
        <end position="113"/>
    </location>
</feature>
<name>A0A6A3RX60_9STRA</name>
<dbReference type="EMBL" id="QXGF01000615">
    <property type="protein sequence ID" value="KAE8937723.1"/>
    <property type="molecule type" value="Genomic_DNA"/>
</dbReference>
<evidence type="ECO:0000313" key="12">
    <source>
        <dbReference type="EMBL" id="KAE9285656.1"/>
    </source>
</evidence>
<evidence type="ECO:0000313" key="17">
    <source>
        <dbReference type="Proteomes" id="UP000440732"/>
    </source>
</evidence>
<keyword evidence="3" id="KW-0964">Secreted</keyword>
<dbReference type="EMBL" id="QXGA01002054">
    <property type="protein sequence ID" value="KAE9104798.1"/>
    <property type="molecule type" value="Genomic_DNA"/>
</dbReference>
<comment type="caution">
    <text evidence="8">The sequence shown here is derived from an EMBL/GenBank/DDBJ whole genome shotgun (WGS) entry which is preliminary data.</text>
</comment>
<evidence type="ECO:0000256" key="2">
    <source>
        <dbReference type="ARBA" id="ARBA00004613"/>
    </source>
</evidence>
<evidence type="ECO:0000313" key="9">
    <source>
        <dbReference type="EMBL" id="KAE9182013.1"/>
    </source>
</evidence>
<comment type="subcellular location">
    <subcellularLocation>
        <location evidence="1">Host cell</location>
    </subcellularLocation>
    <subcellularLocation>
        <location evidence="2">Secreted</location>
    </subcellularLocation>
</comment>
<evidence type="ECO:0000313" key="8">
    <source>
        <dbReference type="EMBL" id="KAE9104798.1"/>
    </source>
</evidence>
<dbReference type="EMBL" id="QXGC01002023">
    <property type="protein sequence ID" value="KAE9192029.1"/>
    <property type="molecule type" value="Genomic_DNA"/>
</dbReference>
<evidence type="ECO:0000313" key="13">
    <source>
        <dbReference type="Proteomes" id="UP000429523"/>
    </source>
</evidence>
<proteinExistence type="predicted"/>
<dbReference type="Proteomes" id="UP000440367">
    <property type="component" value="Unassembled WGS sequence"/>
</dbReference>
<dbReference type="Pfam" id="PF20147">
    <property type="entry name" value="Crinkler"/>
    <property type="match status" value="1"/>
</dbReference>
<dbReference type="EMBL" id="QXFZ01002069">
    <property type="protein sequence ID" value="KAE9081172.1"/>
    <property type="molecule type" value="Genomic_DNA"/>
</dbReference>
<evidence type="ECO:0000313" key="14">
    <source>
        <dbReference type="Proteomes" id="UP000433483"/>
    </source>
</evidence>
<dbReference type="GO" id="GO:0005576">
    <property type="term" value="C:extracellular region"/>
    <property type="evidence" value="ECO:0007669"/>
    <property type="project" value="UniProtKB-SubCell"/>
</dbReference>
<accession>A0A6A3RX60</accession>
<evidence type="ECO:0000313" key="16">
    <source>
        <dbReference type="Proteomes" id="UP000440367"/>
    </source>
</evidence>
<dbReference type="EMBL" id="QXGD01002070">
    <property type="protein sequence ID" value="KAE9194139.1"/>
    <property type="molecule type" value="Genomic_DNA"/>
</dbReference>
<dbReference type="Proteomes" id="UP000441208">
    <property type="component" value="Unassembled WGS sequence"/>
</dbReference>
<evidence type="ECO:0000259" key="4">
    <source>
        <dbReference type="Pfam" id="PF20147"/>
    </source>
</evidence>
<dbReference type="Proteomes" id="UP000433483">
    <property type="component" value="Unassembled WGS sequence"/>
</dbReference>
<dbReference type="Proteomes" id="UP000440732">
    <property type="component" value="Unassembled WGS sequence"/>
</dbReference>
<evidence type="ECO:0000313" key="11">
    <source>
        <dbReference type="EMBL" id="KAE9194139.1"/>
    </source>
</evidence>
<dbReference type="GO" id="GO:0043657">
    <property type="term" value="C:host cell"/>
    <property type="evidence" value="ECO:0007669"/>
    <property type="project" value="UniProtKB-SubCell"/>
</dbReference>
<dbReference type="EMBL" id="QXGE01002026">
    <property type="protein sequence ID" value="KAE9285656.1"/>
    <property type="molecule type" value="Genomic_DNA"/>
</dbReference>
<organism evidence="8 17">
    <name type="scientific">Phytophthora fragariae</name>
    <dbReference type="NCBI Taxonomy" id="53985"/>
    <lineage>
        <taxon>Eukaryota</taxon>
        <taxon>Sar</taxon>
        <taxon>Stramenopiles</taxon>
        <taxon>Oomycota</taxon>
        <taxon>Peronosporomycetes</taxon>
        <taxon>Peronosporales</taxon>
        <taxon>Peronosporaceae</taxon>
        <taxon>Phytophthora</taxon>
    </lineage>
</organism>
<evidence type="ECO:0000313" key="5">
    <source>
        <dbReference type="EMBL" id="KAE8937723.1"/>
    </source>
</evidence>
<dbReference type="Proteomes" id="UP000488956">
    <property type="component" value="Unassembled WGS sequence"/>
</dbReference>
<sequence length="196" mass="21339">MVVLCCAVVGEERIITVEIGNQQLVGVLKELIKKRAGYNFPSDKLALYLAKQNSVSNGAWVTTAHPDYARLSRGDAGVEATYLTTGTLLDPTWSMKDYFAGAPTEKVIHVLVKLPDDRSTAINVPVERSPLLGREVARTTKDGGACVERSSNASFFGSSSWWPFSYPSQLLSKTVSESKKSCSHHERCRDLGVACG</sequence>
<gene>
    <name evidence="12" type="ORF">PF001_g21805</name>
    <name evidence="11" type="ORF">PF002_g23695</name>
    <name evidence="10" type="ORF">PF004_g21431</name>
    <name evidence="9" type="ORF">PF005_g22648</name>
    <name evidence="8" type="ORF">PF006_g21812</name>
    <name evidence="6" type="ORF">PF007_g22771</name>
    <name evidence="5" type="ORF">PF009_g12369</name>
    <name evidence="7" type="ORF">PF010_g15141</name>
</gene>
<dbReference type="OrthoDB" id="2374531at2759"/>
<evidence type="ECO:0000313" key="6">
    <source>
        <dbReference type="EMBL" id="KAE9081172.1"/>
    </source>
</evidence>
<dbReference type="AlphaFoldDB" id="A0A6A3RX60"/>
<evidence type="ECO:0000313" key="19">
    <source>
        <dbReference type="Proteomes" id="UP000476176"/>
    </source>
</evidence>
<dbReference type="Proteomes" id="UP000476176">
    <property type="component" value="Unassembled WGS sequence"/>
</dbReference>
<evidence type="ECO:0000313" key="20">
    <source>
        <dbReference type="Proteomes" id="UP000488956"/>
    </source>
</evidence>
<dbReference type="EMBL" id="QXFX01000970">
    <property type="protein sequence ID" value="KAE9099611.1"/>
    <property type="molecule type" value="Genomic_DNA"/>
</dbReference>
<evidence type="ECO:0000256" key="3">
    <source>
        <dbReference type="ARBA" id="ARBA00022525"/>
    </source>
</evidence>
<dbReference type="Proteomes" id="UP000429523">
    <property type="component" value="Unassembled WGS sequence"/>
</dbReference>
<evidence type="ECO:0000313" key="7">
    <source>
        <dbReference type="EMBL" id="KAE9099611.1"/>
    </source>
</evidence>
<dbReference type="EMBL" id="QXGB01002061">
    <property type="protein sequence ID" value="KAE9182013.1"/>
    <property type="molecule type" value="Genomic_DNA"/>
</dbReference>
<evidence type="ECO:0000313" key="15">
    <source>
        <dbReference type="Proteomes" id="UP000437068"/>
    </source>
</evidence>
<dbReference type="InterPro" id="IPR045379">
    <property type="entry name" value="Crinkler_N"/>
</dbReference>
<evidence type="ECO:0000313" key="18">
    <source>
        <dbReference type="Proteomes" id="UP000441208"/>
    </source>
</evidence>
<dbReference type="Proteomes" id="UP000437068">
    <property type="component" value="Unassembled WGS sequence"/>
</dbReference>
<evidence type="ECO:0000313" key="10">
    <source>
        <dbReference type="EMBL" id="KAE9192029.1"/>
    </source>
</evidence>
<protein>
    <recommendedName>
        <fullName evidence="4">Crinkler effector protein N-terminal domain-containing protein</fullName>
    </recommendedName>
</protein>
<evidence type="ECO:0000256" key="1">
    <source>
        <dbReference type="ARBA" id="ARBA00004340"/>
    </source>
</evidence>
<reference evidence="13 14" key="1">
    <citation type="submission" date="2018-08" db="EMBL/GenBank/DDBJ databases">
        <title>Genomic investigation of the strawberry pathogen Phytophthora fragariae indicates pathogenicity is determined by transcriptional variation in three key races.</title>
        <authorList>
            <person name="Adams T.M."/>
            <person name="Armitage A.D."/>
            <person name="Sobczyk M.K."/>
            <person name="Bates H.J."/>
            <person name="Dunwell J.M."/>
            <person name="Nellist C.F."/>
            <person name="Harrison R.J."/>
        </authorList>
    </citation>
    <scope>NUCLEOTIDE SEQUENCE [LARGE SCALE GENOMIC DNA]</scope>
    <source>
        <strain evidence="12 15">A4</strain>
        <strain evidence="11 16">BC-1</strain>
        <strain evidence="10 19">BC-23</strain>
        <strain evidence="9 14">NOV-27</strain>
        <strain evidence="8 17">NOV-5</strain>
        <strain evidence="6 18">NOV-71</strain>
        <strain evidence="5 13">NOV-9</strain>
        <strain evidence="7 20">ONT-3</strain>
    </source>
</reference>